<dbReference type="EMBL" id="BSPK01000056">
    <property type="protein sequence ID" value="GLS64894.1"/>
    <property type="molecule type" value="Genomic_DNA"/>
</dbReference>
<dbReference type="Proteomes" id="UP000321960">
    <property type="component" value="Unassembled WGS sequence"/>
</dbReference>
<reference evidence="2 4" key="3">
    <citation type="submission" date="2019-07" db="EMBL/GenBank/DDBJ databases">
        <title>Whole genome shotgun sequence of Methylobacterium oxalidis NBRC 107715.</title>
        <authorList>
            <person name="Hosoyama A."/>
            <person name="Uohara A."/>
            <person name="Ohji S."/>
            <person name="Ichikawa N."/>
        </authorList>
    </citation>
    <scope>NUCLEOTIDE SEQUENCE [LARGE SCALE GENOMIC DNA]</scope>
    <source>
        <strain evidence="2 4">NBRC 107715</strain>
    </source>
</reference>
<dbReference type="Proteomes" id="UP001156856">
    <property type="component" value="Unassembled WGS sequence"/>
</dbReference>
<evidence type="ECO:0000313" key="4">
    <source>
        <dbReference type="Proteomes" id="UP000321960"/>
    </source>
</evidence>
<keyword evidence="5" id="KW-1185">Reference proteome</keyword>
<proteinExistence type="predicted"/>
<feature type="chain" id="PRO_5022021471" evidence="1">
    <location>
        <begin position="32"/>
        <end position="55"/>
    </location>
</feature>
<accession>A0A512JD42</accession>
<gene>
    <name evidence="3" type="ORF">GCM10007888_32750</name>
    <name evidence="2" type="ORF">MOX02_58940</name>
</gene>
<sequence length="55" mass="5405">MSKLAMAAAAFALAAVAFWSVILTSPPASHAAVTPVAGYADGATADHCVPFSACP</sequence>
<name>A0A512JD42_9HYPH</name>
<dbReference type="EMBL" id="BJZU01000195">
    <property type="protein sequence ID" value="GEP07856.1"/>
    <property type="molecule type" value="Genomic_DNA"/>
</dbReference>
<protein>
    <submittedName>
        <fullName evidence="2">Uncharacterized protein</fullName>
    </submittedName>
</protein>
<evidence type="ECO:0000313" key="5">
    <source>
        <dbReference type="Proteomes" id="UP001156856"/>
    </source>
</evidence>
<keyword evidence="1" id="KW-0732">Signal</keyword>
<comment type="caution">
    <text evidence="2">The sequence shown here is derived from an EMBL/GenBank/DDBJ whole genome shotgun (WGS) entry which is preliminary data.</text>
</comment>
<reference evidence="3" key="4">
    <citation type="submission" date="2023-01" db="EMBL/GenBank/DDBJ databases">
        <title>Draft genome sequence of Methylobacterium oxalidis strain NBRC 107715.</title>
        <authorList>
            <person name="Sun Q."/>
            <person name="Mori K."/>
        </authorList>
    </citation>
    <scope>NUCLEOTIDE SEQUENCE</scope>
    <source>
        <strain evidence="3">NBRC 107715</strain>
    </source>
</reference>
<reference evidence="5" key="2">
    <citation type="journal article" date="2019" name="Int. J. Syst. Evol. Microbiol.">
        <title>The Global Catalogue of Microorganisms (GCM) 10K type strain sequencing project: providing services to taxonomists for standard genome sequencing and annotation.</title>
        <authorList>
            <consortium name="The Broad Institute Genomics Platform"/>
            <consortium name="The Broad Institute Genome Sequencing Center for Infectious Disease"/>
            <person name="Wu L."/>
            <person name="Ma J."/>
        </authorList>
    </citation>
    <scope>NUCLEOTIDE SEQUENCE [LARGE SCALE GENOMIC DNA]</scope>
    <source>
        <strain evidence="5">NBRC 107715</strain>
    </source>
</reference>
<organism evidence="2 4">
    <name type="scientific">Methylobacterium oxalidis</name>
    <dbReference type="NCBI Taxonomy" id="944322"/>
    <lineage>
        <taxon>Bacteria</taxon>
        <taxon>Pseudomonadati</taxon>
        <taxon>Pseudomonadota</taxon>
        <taxon>Alphaproteobacteria</taxon>
        <taxon>Hyphomicrobiales</taxon>
        <taxon>Methylobacteriaceae</taxon>
        <taxon>Methylobacterium</taxon>
    </lineage>
</organism>
<evidence type="ECO:0000313" key="3">
    <source>
        <dbReference type="EMBL" id="GLS64894.1"/>
    </source>
</evidence>
<dbReference type="AlphaFoldDB" id="A0A512JD42"/>
<reference evidence="3" key="1">
    <citation type="journal article" date="2014" name="Int. J. Syst. Evol. Microbiol.">
        <title>Complete genome of a new Firmicutes species belonging to the dominant human colonic microbiota ('Ruminococcus bicirculans') reveals two chromosomes and a selective capacity to utilize plant glucans.</title>
        <authorList>
            <consortium name="NISC Comparative Sequencing Program"/>
            <person name="Wegmann U."/>
            <person name="Louis P."/>
            <person name="Goesmann A."/>
            <person name="Henrissat B."/>
            <person name="Duncan S.H."/>
            <person name="Flint H.J."/>
        </authorList>
    </citation>
    <scope>NUCLEOTIDE SEQUENCE</scope>
    <source>
        <strain evidence="3">NBRC 107715</strain>
    </source>
</reference>
<evidence type="ECO:0000313" key="2">
    <source>
        <dbReference type="EMBL" id="GEP07856.1"/>
    </source>
</evidence>
<evidence type="ECO:0000256" key="1">
    <source>
        <dbReference type="SAM" id="SignalP"/>
    </source>
</evidence>
<feature type="signal peptide" evidence="1">
    <location>
        <begin position="1"/>
        <end position="31"/>
    </location>
</feature>